<dbReference type="InParanoid" id="A0A316VIJ8"/>
<dbReference type="PANTHER" id="PTHR30466:SF1">
    <property type="entry name" value="FMN REDUCTASE (NADH) RUTF"/>
    <property type="match status" value="1"/>
</dbReference>
<gene>
    <name evidence="3" type="ORF">FA14DRAFT_116576</name>
</gene>
<dbReference type="GO" id="GO:0042602">
    <property type="term" value="F:riboflavin reductase (NADPH) activity"/>
    <property type="evidence" value="ECO:0007669"/>
    <property type="project" value="TreeGrafter"/>
</dbReference>
<dbReference type="AlphaFoldDB" id="A0A316VIJ8"/>
<evidence type="ECO:0000313" key="4">
    <source>
        <dbReference type="Proteomes" id="UP000245771"/>
    </source>
</evidence>
<dbReference type="STRING" id="1280837.A0A316VIJ8"/>
<accession>A0A316VIJ8</accession>
<feature type="domain" description="Flavin reductase like" evidence="2">
    <location>
        <begin position="12"/>
        <end position="210"/>
    </location>
</feature>
<dbReference type="PANTHER" id="PTHR30466">
    <property type="entry name" value="FLAVIN REDUCTASE"/>
    <property type="match status" value="1"/>
</dbReference>
<evidence type="ECO:0000313" key="3">
    <source>
        <dbReference type="EMBL" id="PWN37422.1"/>
    </source>
</evidence>
<dbReference type="Gene3D" id="2.30.110.10">
    <property type="entry name" value="Electron Transport, Fmn-binding Protein, Chain A"/>
    <property type="match status" value="1"/>
</dbReference>
<dbReference type="SUPFAM" id="SSF50475">
    <property type="entry name" value="FMN-binding split barrel"/>
    <property type="match status" value="1"/>
</dbReference>
<dbReference type="GeneID" id="37017964"/>
<keyword evidence="1" id="KW-0560">Oxidoreductase</keyword>
<dbReference type="EMBL" id="KZ819602">
    <property type="protein sequence ID" value="PWN37422.1"/>
    <property type="molecule type" value="Genomic_DNA"/>
</dbReference>
<keyword evidence="4" id="KW-1185">Reference proteome</keyword>
<dbReference type="Pfam" id="PF01613">
    <property type="entry name" value="Flavin_Reduct"/>
    <property type="match status" value="1"/>
</dbReference>
<dbReference type="GO" id="GO:0010181">
    <property type="term" value="F:FMN binding"/>
    <property type="evidence" value="ECO:0007669"/>
    <property type="project" value="InterPro"/>
</dbReference>
<evidence type="ECO:0000256" key="1">
    <source>
        <dbReference type="ARBA" id="ARBA00023002"/>
    </source>
</evidence>
<dbReference type="InterPro" id="IPR012349">
    <property type="entry name" value="Split_barrel_FMN-bd"/>
</dbReference>
<dbReference type="OrthoDB" id="2015405at2759"/>
<protein>
    <recommendedName>
        <fullName evidence="2">Flavin reductase like domain-containing protein</fullName>
    </recommendedName>
</protein>
<dbReference type="InterPro" id="IPR002563">
    <property type="entry name" value="Flavin_Rdtase-like_dom"/>
</dbReference>
<evidence type="ECO:0000259" key="2">
    <source>
        <dbReference type="SMART" id="SM00903"/>
    </source>
</evidence>
<sequence length="213" mass="23364">MSTIADSLRNVMRTSAQPVAVITTNLSRIKDDDNQYVHGATLSSFTTVSLDPPLVAFSLRIPSRLADALTEGNTQNPTQPHFIINILSQKQEVAAAGFAKPGLPPFPLSALDEQAAKDKIKGHGDEPHPFTQIATHHSASTEQPVLVLSESIGALACSVISRHNLQQEHPKQTQNTEGSDLFLAKVHAFEKLNTQENLLPLIYWNRRFTTIKN</sequence>
<dbReference type="Proteomes" id="UP000245771">
    <property type="component" value="Unassembled WGS sequence"/>
</dbReference>
<dbReference type="RefSeq" id="XP_025357724.1">
    <property type="nucleotide sequence ID" value="XM_025496183.1"/>
</dbReference>
<organism evidence="3 4">
    <name type="scientific">Meira miltonrushii</name>
    <dbReference type="NCBI Taxonomy" id="1280837"/>
    <lineage>
        <taxon>Eukaryota</taxon>
        <taxon>Fungi</taxon>
        <taxon>Dikarya</taxon>
        <taxon>Basidiomycota</taxon>
        <taxon>Ustilaginomycotina</taxon>
        <taxon>Exobasidiomycetes</taxon>
        <taxon>Exobasidiales</taxon>
        <taxon>Brachybasidiaceae</taxon>
        <taxon>Meira</taxon>
    </lineage>
</organism>
<reference evidence="3 4" key="1">
    <citation type="journal article" date="2018" name="Mol. Biol. Evol.">
        <title>Broad Genomic Sampling Reveals a Smut Pathogenic Ancestry of the Fungal Clade Ustilaginomycotina.</title>
        <authorList>
            <person name="Kijpornyongpan T."/>
            <person name="Mondo S.J."/>
            <person name="Barry K."/>
            <person name="Sandor L."/>
            <person name="Lee J."/>
            <person name="Lipzen A."/>
            <person name="Pangilinan J."/>
            <person name="LaButti K."/>
            <person name="Hainaut M."/>
            <person name="Henrissat B."/>
            <person name="Grigoriev I.V."/>
            <person name="Spatafora J.W."/>
            <person name="Aime M.C."/>
        </authorList>
    </citation>
    <scope>NUCLEOTIDE SEQUENCE [LARGE SCALE GENOMIC DNA]</scope>
    <source>
        <strain evidence="3 4">MCA 3882</strain>
    </source>
</reference>
<dbReference type="SMART" id="SM00903">
    <property type="entry name" value="Flavin_Reduct"/>
    <property type="match status" value="1"/>
</dbReference>
<name>A0A316VIJ8_9BASI</name>
<dbReference type="InterPro" id="IPR050268">
    <property type="entry name" value="NADH-dep_flavin_reductase"/>
</dbReference>
<proteinExistence type="predicted"/>